<feature type="signal peptide" evidence="1">
    <location>
        <begin position="1"/>
        <end position="23"/>
    </location>
</feature>
<reference evidence="2" key="1">
    <citation type="journal article" date="2023" name="Mol. Phylogenet. Evol.">
        <title>Genome-scale phylogeny and comparative genomics of the fungal order Sordariales.</title>
        <authorList>
            <person name="Hensen N."/>
            <person name="Bonometti L."/>
            <person name="Westerberg I."/>
            <person name="Brannstrom I.O."/>
            <person name="Guillou S."/>
            <person name="Cros-Aarteil S."/>
            <person name="Calhoun S."/>
            <person name="Haridas S."/>
            <person name="Kuo A."/>
            <person name="Mondo S."/>
            <person name="Pangilinan J."/>
            <person name="Riley R."/>
            <person name="LaButti K."/>
            <person name="Andreopoulos B."/>
            <person name="Lipzen A."/>
            <person name="Chen C."/>
            <person name="Yan M."/>
            <person name="Daum C."/>
            <person name="Ng V."/>
            <person name="Clum A."/>
            <person name="Steindorff A."/>
            <person name="Ohm R.A."/>
            <person name="Martin F."/>
            <person name="Silar P."/>
            <person name="Natvig D.O."/>
            <person name="Lalanne C."/>
            <person name="Gautier V."/>
            <person name="Ament-Velasquez S.L."/>
            <person name="Kruys A."/>
            <person name="Hutchinson M.I."/>
            <person name="Powell A.J."/>
            <person name="Barry K."/>
            <person name="Miller A.N."/>
            <person name="Grigoriev I.V."/>
            <person name="Debuchy R."/>
            <person name="Gladieux P."/>
            <person name="Hiltunen Thoren M."/>
            <person name="Johannesson H."/>
        </authorList>
    </citation>
    <scope>NUCLEOTIDE SEQUENCE</scope>
    <source>
        <strain evidence="2">CBS 314.62</strain>
    </source>
</reference>
<name>A0AAE0XFU6_9PEZI</name>
<keyword evidence="3" id="KW-1185">Reference proteome</keyword>
<reference evidence="2" key="2">
    <citation type="submission" date="2023-06" db="EMBL/GenBank/DDBJ databases">
        <authorList>
            <consortium name="Lawrence Berkeley National Laboratory"/>
            <person name="Haridas S."/>
            <person name="Hensen N."/>
            <person name="Bonometti L."/>
            <person name="Westerberg I."/>
            <person name="Brannstrom I.O."/>
            <person name="Guillou S."/>
            <person name="Cros-Aarteil S."/>
            <person name="Calhoun S."/>
            <person name="Kuo A."/>
            <person name="Mondo S."/>
            <person name="Pangilinan J."/>
            <person name="Riley R."/>
            <person name="Labutti K."/>
            <person name="Andreopoulos B."/>
            <person name="Lipzen A."/>
            <person name="Chen C."/>
            <person name="Yanf M."/>
            <person name="Daum C."/>
            <person name="Ng V."/>
            <person name="Clum A."/>
            <person name="Steindorff A."/>
            <person name="Ohm R."/>
            <person name="Martin F."/>
            <person name="Silar P."/>
            <person name="Natvig D."/>
            <person name="Lalanne C."/>
            <person name="Gautier V."/>
            <person name="Ament-Velasquez S.L."/>
            <person name="Kruys A."/>
            <person name="Hutchinson M.I."/>
            <person name="Powell A.J."/>
            <person name="Barry K."/>
            <person name="Miller A.N."/>
            <person name="Grigoriev I.V."/>
            <person name="Debuchy R."/>
            <person name="Gladieux P."/>
            <person name="Thoren M.H."/>
            <person name="Johannesson H."/>
        </authorList>
    </citation>
    <scope>NUCLEOTIDE SEQUENCE</scope>
    <source>
        <strain evidence="2">CBS 314.62</strain>
    </source>
</reference>
<sequence length="112" mass="12535">MICALPLFVLCLSLLRPTAFTSAWPYRGCSAKPWQRKIDLIRRSHITHEMGCAIATATGHRIKASGAVPGKIQMRDRIQAVSEPRRCLGFYRLPAQGCTERVRPKRNLSTAT</sequence>
<protein>
    <recommendedName>
        <fullName evidence="4">Secreted protein</fullName>
    </recommendedName>
</protein>
<organism evidence="2 3">
    <name type="scientific">Podospora appendiculata</name>
    <dbReference type="NCBI Taxonomy" id="314037"/>
    <lineage>
        <taxon>Eukaryota</taxon>
        <taxon>Fungi</taxon>
        <taxon>Dikarya</taxon>
        <taxon>Ascomycota</taxon>
        <taxon>Pezizomycotina</taxon>
        <taxon>Sordariomycetes</taxon>
        <taxon>Sordariomycetidae</taxon>
        <taxon>Sordariales</taxon>
        <taxon>Podosporaceae</taxon>
        <taxon>Podospora</taxon>
    </lineage>
</organism>
<evidence type="ECO:0008006" key="4">
    <source>
        <dbReference type="Google" id="ProtNLM"/>
    </source>
</evidence>
<dbReference type="AlphaFoldDB" id="A0AAE0XFU6"/>
<evidence type="ECO:0000256" key="1">
    <source>
        <dbReference type="SAM" id="SignalP"/>
    </source>
</evidence>
<proteinExistence type="predicted"/>
<gene>
    <name evidence="2" type="ORF">B0T22DRAFT_18126</name>
</gene>
<dbReference type="Proteomes" id="UP001270362">
    <property type="component" value="Unassembled WGS sequence"/>
</dbReference>
<comment type="caution">
    <text evidence="2">The sequence shown here is derived from an EMBL/GenBank/DDBJ whole genome shotgun (WGS) entry which is preliminary data.</text>
</comment>
<evidence type="ECO:0000313" key="3">
    <source>
        <dbReference type="Proteomes" id="UP001270362"/>
    </source>
</evidence>
<keyword evidence="1" id="KW-0732">Signal</keyword>
<dbReference type="EMBL" id="JAULSO010000001">
    <property type="protein sequence ID" value="KAK3692583.1"/>
    <property type="molecule type" value="Genomic_DNA"/>
</dbReference>
<accession>A0AAE0XFU6</accession>
<evidence type="ECO:0000313" key="2">
    <source>
        <dbReference type="EMBL" id="KAK3692583.1"/>
    </source>
</evidence>
<feature type="chain" id="PRO_5042198827" description="Secreted protein" evidence="1">
    <location>
        <begin position="24"/>
        <end position="112"/>
    </location>
</feature>